<dbReference type="STRING" id="117157.SAMN04489717_4800"/>
<name>A0A1H1X3K7_9ACTN</name>
<evidence type="ECO:0000313" key="3">
    <source>
        <dbReference type="Proteomes" id="UP000198983"/>
    </source>
</evidence>
<organism evidence="2 3">
    <name type="scientific">Actinopolymorpha singaporensis</name>
    <dbReference type="NCBI Taxonomy" id="117157"/>
    <lineage>
        <taxon>Bacteria</taxon>
        <taxon>Bacillati</taxon>
        <taxon>Actinomycetota</taxon>
        <taxon>Actinomycetes</taxon>
        <taxon>Propionibacteriales</taxon>
        <taxon>Actinopolymorphaceae</taxon>
        <taxon>Actinopolymorpha</taxon>
    </lineage>
</organism>
<evidence type="ECO:0000313" key="2">
    <source>
        <dbReference type="EMBL" id="SDT03904.1"/>
    </source>
</evidence>
<evidence type="ECO:0000256" key="1">
    <source>
        <dbReference type="SAM" id="MobiDB-lite"/>
    </source>
</evidence>
<feature type="compositionally biased region" description="Low complexity" evidence="1">
    <location>
        <begin position="1"/>
        <end position="27"/>
    </location>
</feature>
<dbReference type="AlphaFoldDB" id="A0A1H1X3K7"/>
<dbReference type="EMBL" id="LT629732">
    <property type="protein sequence ID" value="SDT03904.1"/>
    <property type="molecule type" value="Genomic_DNA"/>
</dbReference>
<dbReference type="Proteomes" id="UP000198983">
    <property type="component" value="Chromosome I"/>
</dbReference>
<sequence length="96" mass="10173">MGSSRRVVRSRGSTGRGRGSTVRSPRTASSLRGHPSPVRADRPGRPRTPSRPGPPELPVGTPPADRAVVRMAVARMAAVRVARVVPVVLVARVVPR</sequence>
<gene>
    <name evidence="2" type="ORF">SAMN04489717_4800</name>
</gene>
<reference evidence="2 3" key="1">
    <citation type="submission" date="2016-10" db="EMBL/GenBank/DDBJ databases">
        <authorList>
            <person name="de Groot N.N."/>
        </authorList>
    </citation>
    <scope>NUCLEOTIDE SEQUENCE [LARGE SCALE GENOMIC DNA]</scope>
    <source>
        <strain evidence="2 3">DSM 22024</strain>
    </source>
</reference>
<proteinExistence type="predicted"/>
<accession>A0A1H1X3K7</accession>
<protein>
    <submittedName>
        <fullName evidence="2">Uncharacterized protein</fullName>
    </submittedName>
</protein>
<feature type="compositionally biased region" description="Pro residues" evidence="1">
    <location>
        <begin position="49"/>
        <end position="61"/>
    </location>
</feature>
<feature type="region of interest" description="Disordered" evidence="1">
    <location>
        <begin position="1"/>
        <end position="63"/>
    </location>
</feature>
<keyword evidence="3" id="KW-1185">Reference proteome</keyword>